<reference evidence="1" key="1">
    <citation type="submission" date="2024-07" db="EMBL/GenBank/DDBJ databases">
        <title>Metagenome and Metagenome-Assembled Genomes of Archaea from a hot spring from the geothermal field of Los Azufres, Mexico.</title>
        <authorList>
            <person name="Marin-Paredes R."/>
            <person name="Martinez-Romero E."/>
            <person name="Servin-Garciduenas L.E."/>
        </authorList>
    </citation>
    <scope>NUCLEOTIDE SEQUENCE</scope>
</reference>
<proteinExistence type="predicted"/>
<protein>
    <submittedName>
        <fullName evidence="1">DMT family transporter</fullName>
    </submittedName>
</protein>
<organism evidence="1 2">
    <name type="scientific">Thermoproteus sp. AZ2</name>
    <dbReference type="NCBI Taxonomy" id="1609232"/>
    <lineage>
        <taxon>Archaea</taxon>
        <taxon>Thermoproteota</taxon>
        <taxon>Thermoprotei</taxon>
        <taxon>Thermoproteales</taxon>
        <taxon>Thermoproteaceae</taxon>
        <taxon>Thermoproteus</taxon>
    </lineage>
</organism>
<dbReference type="Proteomes" id="UP000033636">
    <property type="component" value="Unassembled WGS sequence"/>
</dbReference>
<evidence type="ECO:0000313" key="1">
    <source>
        <dbReference type="EMBL" id="MFB6490872.1"/>
    </source>
</evidence>
<comment type="caution">
    <text evidence="1">The sequence shown here is derived from an EMBL/GenBank/DDBJ whole genome shotgun (WGS) entry which is preliminary data.</text>
</comment>
<sequence length="333" mass="33422">MASGTRRGDLWLLPIAVLAVSSAAILIRLTPADPVAIAFWRLFLATAITAAAAYLGASGIRVGRWWPLAVAGGVLLAVHFLTWIASVFYTTIAISTTLVNLHPIIMLAISRYGLGERITARTAAGAALSAAGGAVIASAAAGLGGANPLGALLAFIGAVAFAGYLAVGRAVRASADTLSYTAVAYGSAAAVSLAVAAALKAPVFGYGPKVYLLFAAIAVVPMLLGHSVFNYLLGRHRAIAVAVSALGEPVGATLLAIPIFSQVPTPTAAAGMALALAGIGIVAGEEARLGGEGRTRGGRLAQKAPRPSLGQYIGGRGGEGRLGPGLRPYPQGV</sequence>
<accession>A0ACC6V1D7</accession>
<gene>
    <name evidence="1" type="ORF">TU35_006465</name>
</gene>
<name>A0ACC6V1D7_9CREN</name>
<evidence type="ECO:0000313" key="2">
    <source>
        <dbReference type="Proteomes" id="UP000033636"/>
    </source>
</evidence>
<dbReference type="EMBL" id="JZWT02000015">
    <property type="protein sequence ID" value="MFB6490872.1"/>
    <property type="molecule type" value="Genomic_DNA"/>
</dbReference>